<proteinExistence type="inferred from homology"/>
<dbReference type="Pfam" id="PF00189">
    <property type="entry name" value="Ribosomal_S3_C"/>
    <property type="match status" value="1"/>
</dbReference>
<evidence type="ECO:0000256" key="4">
    <source>
        <dbReference type="SAM" id="Phobius"/>
    </source>
</evidence>
<dbReference type="GeneID" id="3882294"/>
<feature type="domain" description="Small ribosomal subunit protein uS3 C-terminal" evidence="5">
    <location>
        <begin position="141"/>
        <end position="230"/>
    </location>
</feature>
<keyword evidence="2 6" id="KW-0689">Ribosomal protein</keyword>
<feature type="transmembrane region" description="Helical" evidence="4">
    <location>
        <begin position="32"/>
        <end position="49"/>
    </location>
</feature>
<dbReference type="InParanoid" id="Q4MYB8"/>
<comment type="caution">
    <text evidence="6">The sequence shown here is derived from an EMBL/GenBank/DDBJ whole genome shotgun (WGS) entry which is preliminary data.</text>
</comment>
<feature type="transmembrane region" description="Helical" evidence="4">
    <location>
        <begin position="105"/>
        <end position="122"/>
    </location>
</feature>
<dbReference type="VEuPathDB" id="PiroplasmaDB:TpMuguga_05g00005"/>
<dbReference type="KEGG" id="tpv:TP05_0005"/>
<dbReference type="OMA" id="GCFKNSL"/>
<sequence length="232" mass="28017">MSKIVSPLLLRFKNIPNYLNTIHIKLNNNKHYLTYFKFFQLLLNFIYLFKTKIGKYKNFSNKLLYINSNYYDFFSVHISLIFYNLKKNKALLFLYKNIIKLSNYINYFIKFNLYASNYFVFIHMKKLKYYKNNIYYVITSIKNFIEKNKNFKVRIIYFINSLFKSDKYNRKINIIGAKCLYSGCLYKNSKKKSFKYARGNTSLSFVMSNVVYAKKSVKTDNGMVGIKVWLYR</sequence>
<evidence type="ECO:0000256" key="3">
    <source>
        <dbReference type="ARBA" id="ARBA00023274"/>
    </source>
</evidence>
<name>Q4MYB8_THEPA</name>
<accession>Q4MYB8</accession>
<gene>
    <name evidence="6" type="ordered locus">TP05_0005</name>
</gene>
<dbReference type="Proteomes" id="UP000001949">
    <property type="component" value="Unassembled WGS sequence"/>
</dbReference>
<evidence type="ECO:0000256" key="2">
    <source>
        <dbReference type="ARBA" id="ARBA00022980"/>
    </source>
</evidence>
<evidence type="ECO:0000256" key="1">
    <source>
        <dbReference type="ARBA" id="ARBA00010761"/>
    </source>
</evidence>
<keyword evidence="4" id="KW-1133">Transmembrane helix</keyword>
<dbReference type="AlphaFoldDB" id="Q4MYB8"/>
<dbReference type="SUPFAM" id="SSF54821">
    <property type="entry name" value="Ribosomal protein S3 C-terminal domain"/>
    <property type="match status" value="1"/>
</dbReference>
<dbReference type="GO" id="GO:0003735">
    <property type="term" value="F:structural constituent of ribosome"/>
    <property type="evidence" value="ECO:0007669"/>
    <property type="project" value="InterPro"/>
</dbReference>
<dbReference type="Gene3D" id="3.30.1140.32">
    <property type="entry name" value="Ribosomal protein S3, C-terminal domain"/>
    <property type="match status" value="1"/>
</dbReference>
<organism evidence="6 7">
    <name type="scientific">Theileria parva</name>
    <name type="common">East coast fever infection agent</name>
    <dbReference type="NCBI Taxonomy" id="5875"/>
    <lineage>
        <taxon>Eukaryota</taxon>
        <taxon>Sar</taxon>
        <taxon>Alveolata</taxon>
        <taxon>Apicomplexa</taxon>
        <taxon>Aconoidasida</taxon>
        <taxon>Piroplasmida</taxon>
        <taxon>Theileriidae</taxon>
        <taxon>Theileria</taxon>
    </lineage>
</organism>
<keyword evidence="4" id="KW-0472">Membrane</keyword>
<dbReference type="InterPro" id="IPR001351">
    <property type="entry name" value="Ribosomal_uS3_C"/>
</dbReference>
<protein>
    <submittedName>
        <fullName evidence="6">Ribosomal protein S3, putative</fullName>
    </submittedName>
</protein>
<evidence type="ECO:0000313" key="6">
    <source>
        <dbReference type="EMBL" id="EAN30391.1"/>
    </source>
</evidence>
<dbReference type="EMBL" id="AAGK01000009">
    <property type="protein sequence ID" value="EAN30391.1"/>
    <property type="molecule type" value="Genomic_DNA"/>
</dbReference>
<feature type="transmembrane region" description="Helical" evidence="4">
    <location>
        <begin position="69"/>
        <end position="85"/>
    </location>
</feature>
<keyword evidence="7" id="KW-1185">Reference proteome</keyword>
<dbReference type="GO" id="GO:0006412">
    <property type="term" value="P:translation"/>
    <property type="evidence" value="ECO:0007669"/>
    <property type="project" value="InterPro"/>
</dbReference>
<dbReference type="GO" id="GO:1990904">
    <property type="term" value="C:ribonucleoprotein complex"/>
    <property type="evidence" value="ECO:0007669"/>
    <property type="project" value="UniProtKB-KW"/>
</dbReference>
<keyword evidence="3" id="KW-0687">Ribonucleoprotein</keyword>
<evidence type="ECO:0000313" key="7">
    <source>
        <dbReference type="Proteomes" id="UP000001949"/>
    </source>
</evidence>
<dbReference type="GO" id="GO:0005840">
    <property type="term" value="C:ribosome"/>
    <property type="evidence" value="ECO:0007669"/>
    <property type="project" value="UniProtKB-KW"/>
</dbReference>
<dbReference type="InterPro" id="IPR036419">
    <property type="entry name" value="Ribosomal_S3_C_sf"/>
</dbReference>
<comment type="similarity">
    <text evidence="1">Belongs to the universal ribosomal protein uS3 family.</text>
</comment>
<reference evidence="6 7" key="1">
    <citation type="journal article" date="2005" name="Science">
        <title>Genome sequence of Theileria parva, a bovine pathogen that transforms lymphocytes.</title>
        <authorList>
            <person name="Gardner M.J."/>
            <person name="Bishop R."/>
            <person name="Shah T."/>
            <person name="de Villiers E.P."/>
            <person name="Carlton J.M."/>
            <person name="Hall N."/>
            <person name="Ren Q."/>
            <person name="Paulsen I.T."/>
            <person name="Pain A."/>
            <person name="Berriman M."/>
            <person name="Wilson R.J.M."/>
            <person name="Sato S."/>
            <person name="Ralph S.A."/>
            <person name="Mann D.J."/>
            <person name="Xiong Z."/>
            <person name="Shallom S.J."/>
            <person name="Weidman J."/>
            <person name="Jiang L."/>
            <person name="Lynn J."/>
            <person name="Weaver B."/>
            <person name="Shoaibi A."/>
            <person name="Domingo A.R."/>
            <person name="Wasawo D."/>
            <person name="Crabtree J."/>
            <person name="Wortman J.R."/>
            <person name="Haas B."/>
            <person name="Angiuoli S.V."/>
            <person name="Creasy T.H."/>
            <person name="Lu C."/>
            <person name="Suh B."/>
            <person name="Silva J.C."/>
            <person name="Utterback T.R."/>
            <person name="Feldblyum T.V."/>
            <person name="Pertea M."/>
            <person name="Allen J."/>
            <person name="Nierman W.C."/>
            <person name="Taracha E.L.N."/>
            <person name="Salzberg S.L."/>
            <person name="White O.R."/>
            <person name="Fitzhugh H.A."/>
            <person name="Morzaria S."/>
            <person name="Venter J.C."/>
            <person name="Fraser C.M."/>
            <person name="Nene V."/>
        </authorList>
    </citation>
    <scope>NUCLEOTIDE SEQUENCE [LARGE SCALE GENOMIC DNA]</scope>
    <source>
        <strain evidence="6 7">Muguga</strain>
    </source>
</reference>
<evidence type="ECO:0000259" key="5">
    <source>
        <dbReference type="Pfam" id="PF00189"/>
    </source>
</evidence>
<keyword evidence="4" id="KW-0812">Transmembrane</keyword>